<dbReference type="STRING" id="1419482.SAMN05444266_103381"/>
<evidence type="ECO:0000259" key="2">
    <source>
        <dbReference type="Pfam" id="PF08327"/>
    </source>
</evidence>
<dbReference type="AlphaFoldDB" id="A0A1M7ARA1"/>
<accession>A0A1M7ARA1</accession>
<dbReference type="OrthoDB" id="2364866at2"/>
<proteinExistence type="inferred from homology"/>
<gene>
    <name evidence="3" type="ORF">SAMN05444266_103381</name>
</gene>
<evidence type="ECO:0000313" key="4">
    <source>
        <dbReference type="Proteomes" id="UP000184420"/>
    </source>
</evidence>
<dbReference type="Pfam" id="PF08327">
    <property type="entry name" value="AHSA1"/>
    <property type="match status" value="1"/>
</dbReference>
<reference evidence="3 4" key="1">
    <citation type="submission" date="2016-11" db="EMBL/GenBank/DDBJ databases">
        <authorList>
            <person name="Jaros S."/>
            <person name="Januszkiewicz K."/>
            <person name="Wedrychowicz H."/>
        </authorList>
    </citation>
    <scope>NUCLEOTIDE SEQUENCE [LARGE SCALE GENOMIC DNA]</scope>
    <source>
        <strain evidence="3 4">DSM 27406</strain>
    </source>
</reference>
<dbReference type="RefSeq" id="WP_073080172.1">
    <property type="nucleotide sequence ID" value="NZ_FRBL01000003.1"/>
</dbReference>
<feature type="domain" description="Activator of Hsp90 ATPase homologue 1/2-like C-terminal" evidence="2">
    <location>
        <begin position="15"/>
        <end position="134"/>
    </location>
</feature>
<dbReference type="InterPro" id="IPR023393">
    <property type="entry name" value="START-like_dom_sf"/>
</dbReference>
<protein>
    <submittedName>
        <fullName evidence="3">Uncharacterized conserved protein YndB, AHSA1/START domain</fullName>
    </submittedName>
</protein>
<dbReference type="Gene3D" id="3.30.530.20">
    <property type="match status" value="1"/>
</dbReference>
<dbReference type="InterPro" id="IPR013538">
    <property type="entry name" value="ASHA1/2-like_C"/>
</dbReference>
<evidence type="ECO:0000256" key="1">
    <source>
        <dbReference type="ARBA" id="ARBA00006817"/>
    </source>
</evidence>
<dbReference type="Proteomes" id="UP000184420">
    <property type="component" value="Unassembled WGS sequence"/>
</dbReference>
<sequence>MNELQAKAGIQVLKPIQEVFNAIVDPEQMKNYFISESTGPMVAGTEVTWKFPEFDDRFPVQILDIKAPTEILFQWEGAPGNQLKVDIRLEEREGNTVVKITEGTMPNTEAGLQWMRGNSEGWANFLACLKAWLEYGIHLRKGAFDYMKPA</sequence>
<comment type="similarity">
    <text evidence="1">Belongs to the AHA1 family.</text>
</comment>
<evidence type="ECO:0000313" key="3">
    <source>
        <dbReference type="EMBL" id="SHL45264.1"/>
    </source>
</evidence>
<dbReference type="EMBL" id="FRBL01000003">
    <property type="protein sequence ID" value="SHL45264.1"/>
    <property type="molecule type" value="Genomic_DNA"/>
</dbReference>
<organism evidence="3 4">
    <name type="scientific">Chitinophaga jiangningensis</name>
    <dbReference type="NCBI Taxonomy" id="1419482"/>
    <lineage>
        <taxon>Bacteria</taxon>
        <taxon>Pseudomonadati</taxon>
        <taxon>Bacteroidota</taxon>
        <taxon>Chitinophagia</taxon>
        <taxon>Chitinophagales</taxon>
        <taxon>Chitinophagaceae</taxon>
        <taxon>Chitinophaga</taxon>
    </lineage>
</organism>
<keyword evidence="4" id="KW-1185">Reference proteome</keyword>
<dbReference type="SUPFAM" id="SSF55961">
    <property type="entry name" value="Bet v1-like"/>
    <property type="match status" value="1"/>
</dbReference>
<name>A0A1M7ARA1_9BACT</name>